<dbReference type="GO" id="GO:0016020">
    <property type="term" value="C:membrane"/>
    <property type="evidence" value="ECO:0007669"/>
    <property type="project" value="UniProtKB-SubCell"/>
</dbReference>
<dbReference type="GO" id="GO:0008511">
    <property type="term" value="F:sodium:potassium:chloride symporter activity"/>
    <property type="evidence" value="ECO:0007669"/>
    <property type="project" value="TreeGrafter"/>
</dbReference>
<feature type="domain" description="SLC12A transporter C-terminal" evidence="7">
    <location>
        <begin position="558"/>
        <end position="676"/>
    </location>
</feature>
<gene>
    <name evidence="8" type="ORF">OSB1V03_LOCUS7431</name>
</gene>
<sequence length="1026" mass="116801">MLKLIAIMSLRLSNLTIKGLIRDDSTDSSIDSGHYDCISAMDDTPRLEHYLKTFDFNHVERPSVQQLHQNPNIYSIIDSINIEISPKVEKTESFVEVDEKDKYGYFTMVYIPQFMNLLGTAFFIQSSIMAAQSGLILSLIMIIVGSAILCGTVLSISTLVTNGHVGLGGPEIGTVFGIVYFLTNAIMVALSISGNSIVIDNILQNLDMQIVPNASSLNNQRVIGVLTLIIVATIPFISLDFEAKTQWFLFVIVMISMLDFIVGAFLPSTPYQMVNGVVGWNDTCFKTNLLPQWSGQTFFSVFSVYLSGLCGDFTGVTLASSLRNLAIPKGSLLGILTTQSVYVIQMIWFTSGTNRYATGNIADYQYNNYTCTLQQNCSSGSSNNPYTMQVMSSLTQIGDRTHYIEPLYSAGLLSQSLSSAMIAFISAPRILQPYGKHADPRRGYILTFFVSLIFVAISKFNILATITSICYLCSWALVNIACFHCDYVKGSNWRPLFRYYNKWFSLAIDVNWGQTPESQLYKTTVAFAHKLNTTSEHAKTFKPSILLLSGLPINNEDLISMADQITRHRGLLFVGDIVSNDIAYEYKLKTANVWNKWFRDNDIKCFYKLITAKTIGDGSNMLIQCCGFGNNLSPNIVMLGFRDSWKQSTSDEITDYFNIFHDVFETQKSLIIYRNHKISKHYNKKEKSKQNRRQLRPMLSSIMDVTNHEGIQDVKLVREVSKLSFIDIYWLYDDGGLTLLIPYILSERKKWRKCKLRIFVIIDIVRSILFCYLAIDVNWGQTPESQLYKTTVAFAHKLNTTSEHAKTFKPSILLLSGLPINNEDLISMADQITRHRGLLFVGDIVSNDIAYEYKLKTANVWNKWFRDNDIKCFYKLITAKTIGDGSNMLIQCCGFGNNLSPNIVMLGFRDSWKQLTSNEITDYFNIFHDVFETQKSLIIYRNHKISKHYNKKEKSKQSRRQLRPMLSSIMDVTNHEGIQDVKLVREVSKLSFIDIYWLYDDGGLTLLIPYILSERKKWRKCKLRIF</sequence>
<evidence type="ECO:0000313" key="8">
    <source>
        <dbReference type="EMBL" id="CAD7627001.1"/>
    </source>
</evidence>
<dbReference type="PANTHER" id="PTHR11827:SF103">
    <property type="entry name" value="SODIUM CHLORIDE COTRANSPORTER 69, ISOFORM E"/>
    <property type="match status" value="1"/>
</dbReference>
<evidence type="ECO:0000256" key="3">
    <source>
        <dbReference type="ARBA" id="ARBA00022989"/>
    </source>
</evidence>
<evidence type="ECO:0000256" key="2">
    <source>
        <dbReference type="ARBA" id="ARBA00022692"/>
    </source>
</evidence>
<name>A0A7R9PZW0_9ACAR</name>
<evidence type="ECO:0000313" key="9">
    <source>
        <dbReference type="Proteomes" id="UP000759131"/>
    </source>
</evidence>
<protein>
    <submittedName>
        <fullName evidence="8">Uncharacterized protein</fullName>
    </submittedName>
</protein>
<evidence type="ECO:0000256" key="4">
    <source>
        <dbReference type="ARBA" id="ARBA00023136"/>
    </source>
</evidence>
<dbReference type="InterPro" id="IPR004842">
    <property type="entry name" value="SLC12A_fam"/>
</dbReference>
<dbReference type="AlphaFoldDB" id="A0A7R9PZW0"/>
<keyword evidence="2 5" id="KW-0812">Transmembrane</keyword>
<feature type="transmembrane region" description="Helical" evidence="5">
    <location>
        <begin position="443"/>
        <end position="460"/>
    </location>
</feature>
<dbReference type="EMBL" id="OC858913">
    <property type="protein sequence ID" value="CAD7627001.1"/>
    <property type="molecule type" value="Genomic_DNA"/>
</dbReference>
<accession>A0A7R9PZW0</accession>
<dbReference type="EMBL" id="CAJPIZ010004338">
    <property type="protein sequence ID" value="CAG2107431.1"/>
    <property type="molecule type" value="Genomic_DNA"/>
</dbReference>
<feature type="transmembrane region" description="Helical" evidence="5">
    <location>
        <begin position="298"/>
        <end position="319"/>
    </location>
</feature>
<keyword evidence="4 5" id="KW-0472">Membrane</keyword>
<dbReference type="GO" id="GO:0055075">
    <property type="term" value="P:potassium ion homeostasis"/>
    <property type="evidence" value="ECO:0007669"/>
    <property type="project" value="TreeGrafter"/>
</dbReference>
<dbReference type="Gene3D" id="1.20.1740.10">
    <property type="entry name" value="Amino acid/polyamine transporter I"/>
    <property type="match status" value="1"/>
</dbReference>
<dbReference type="GO" id="GO:1990573">
    <property type="term" value="P:potassium ion import across plasma membrane"/>
    <property type="evidence" value="ECO:0007669"/>
    <property type="project" value="TreeGrafter"/>
</dbReference>
<evidence type="ECO:0000256" key="5">
    <source>
        <dbReference type="SAM" id="Phobius"/>
    </source>
</evidence>
<feature type="transmembrane region" description="Helical" evidence="5">
    <location>
        <begin position="222"/>
        <end position="241"/>
    </location>
</feature>
<feature type="domain" description="SLC12A transporter C-terminal" evidence="7">
    <location>
        <begin position="825"/>
        <end position="943"/>
    </location>
</feature>
<comment type="subcellular location">
    <subcellularLocation>
        <location evidence="1">Membrane</location>
        <topology evidence="1">Multi-pass membrane protein</topology>
    </subcellularLocation>
</comment>
<feature type="transmembrane region" description="Helical" evidence="5">
    <location>
        <begin position="103"/>
        <end position="124"/>
    </location>
</feature>
<evidence type="ECO:0000259" key="6">
    <source>
        <dbReference type="Pfam" id="PF00324"/>
    </source>
</evidence>
<keyword evidence="3 5" id="KW-1133">Transmembrane helix</keyword>
<dbReference type="GO" id="GO:0055078">
    <property type="term" value="P:sodium ion homeostasis"/>
    <property type="evidence" value="ECO:0007669"/>
    <property type="project" value="TreeGrafter"/>
</dbReference>
<proteinExistence type="predicted"/>
<reference evidence="8" key="1">
    <citation type="submission" date="2020-11" db="EMBL/GenBank/DDBJ databases">
        <authorList>
            <person name="Tran Van P."/>
        </authorList>
    </citation>
    <scope>NUCLEOTIDE SEQUENCE</scope>
</reference>
<organism evidence="8">
    <name type="scientific">Medioppia subpectinata</name>
    <dbReference type="NCBI Taxonomy" id="1979941"/>
    <lineage>
        <taxon>Eukaryota</taxon>
        <taxon>Metazoa</taxon>
        <taxon>Ecdysozoa</taxon>
        <taxon>Arthropoda</taxon>
        <taxon>Chelicerata</taxon>
        <taxon>Arachnida</taxon>
        <taxon>Acari</taxon>
        <taxon>Acariformes</taxon>
        <taxon>Sarcoptiformes</taxon>
        <taxon>Oribatida</taxon>
        <taxon>Brachypylina</taxon>
        <taxon>Oppioidea</taxon>
        <taxon>Oppiidae</taxon>
        <taxon>Medioppia</taxon>
    </lineage>
</organism>
<evidence type="ECO:0000259" key="7">
    <source>
        <dbReference type="Pfam" id="PF03522"/>
    </source>
</evidence>
<keyword evidence="9" id="KW-1185">Reference proteome</keyword>
<dbReference type="Pfam" id="PF03522">
    <property type="entry name" value="SLC12"/>
    <property type="match status" value="4"/>
</dbReference>
<feature type="transmembrane region" description="Helical" evidence="5">
    <location>
        <begin position="172"/>
        <end position="192"/>
    </location>
</feature>
<feature type="non-terminal residue" evidence="8">
    <location>
        <position position="1"/>
    </location>
</feature>
<dbReference type="GO" id="GO:0006884">
    <property type="term" value="P:cell volume homeostasis"/>
    <property type="evidence" value="ECO:0007669"/>
    <property type="project" value="TreeGrafter"/>
</dbReference>
<feature type="domain" description="SLC12A transporter C-terminal" evidence="7">
    <location>
        <begin position="948"/>
        <end position="1026"/>
    </location>
</feature>
<feature type="transmembrane region" description="Helical" evidence="5">
    <location>
        <begin position="248"/>
        <end position="266"/>
    </location>
</feature>
<dbReference type="InterPro" id="IPR018491">
    <property type="entry name" value="SLC12_C"/>
</dbReference>
<feature type="transmembrane region" description="Helical" evidence="5">
    <location>
        <begin position="331"/>
        <end position="349"/>
    </location>
</feature>
<feature type="domain" description="SLC12A transporter C-terminal" evidence="7">
    <location>
        <begin position="682"/>
        <end position="761"/>
    </location>
</feature>
<dbReference type="GO" id="GO:0055064">
    <property type="term" value="P:chloride ion homeostasis"/>
    <property type="evidence" value="ECO:0007669"/>
    <property type="project" value="TreeGrafter"/>
</dbReference>
<dbReference type="Proteomes" id="UP000759131">
    <property type="component" value="Unassembled WGS sequence"/>
</dbReference>
<dbReference type="OrthoDB" id="2020542at2759"/>
<dbReference type="Pfam" id="PF00324">
    <property type="entry name" value="AA_permease"/>
    <property type="match status" value="1"/>
</dbReference>
<feature type="transmembrane region" description="Helical" evidence="5">
    <location>
        <begin position="136"/>
        <end position="160"/>
    </location>
</feature>
<feature type="domain" description="Amino acid permease/ SLC12A" evidence="6">
    <location>
        <begin position="117"/>
        <end position="506"/>
    </location>
</feature>
<dbReference type="InterPro" id="IPR004841">
    <property type="entry name" value="AA-permease/SLC12A_dom"/>
</dbReference>
<dbReference type="PANTHER" id="PTHR11827">
    <property type="entry name" value="SOLUTE CARRIER FAMILY 12, CATION COTRANSPORTERS"/>
    <property type="match status" value="1"/>
</dbReference>
<evidence type="ECO:0000256" key="1">
    <source>
        <dbReference type="ARBA" id="ARBA00004141"/>
    </source>
</evidence>